<name>A0ACC2N7C6_9HYME</name>
<sequence length="209" mass="23520">MEKACGHDLVLCTENLAGLSFFVTTNLMLLVVKMKSTKIKIVLRIIANNWLMITDPEEKSILEHHARLGRLITIIYYGFMAGAAIFTSQVGLIVPLLDIIKPLNESREKILVIRAEYGFDPNEYYYIIYVMYTIAVSVAGGVHVVNDTTFSVVILQCTAIFSIMRLRLSKVQECKGDDGTRAILVSVIKLHQKAHQLSQILTLFVMARE</sequence>
<evidence type="ECO:0000313" key="2">
    <source>
        <dbReference type="Proteomes" id="UP001239111"/>
    </source>
</evidence>
<accession>A0ACC2N7C6</accession>
<proteinExistence type="predicted"/>
<protein>
    <submittedName>
        <fullName evidence="1">Uncharacterized protein</fullName>
    </submittedName>
</protein>
<comment type="caution">
    <text evidence="1">The sequence shown here is derived from an EMBL/GenBank/DDBJ whole genome shotgun (WGS) entry which is preliminary data.</text>
</comment>
<gene>
    <name evidence="1" type="ORF">QAD02_008729</name>
</gene>
<evidence type="ECO:0000313" key="1">
    <source>
        <dbReference type="EMBL" id="KAJ8667067.1"/>
    </source>
</evidence>
<reference evidence="1" key="1">
    <citation type="submission" date="2023-04" db="EMBL/GenBank/DDBJ databases">
        <title>A chromosome-level genome assembly of the parasitoid wasp Eretmocerus hayati.</title>
        <authorList>
            <person name="Zhong Y."/>
            <person name="Liu S."/>
            <person name="Liu Y."/>
        </authorList>
    </citation>
    <scope>NUCLEOTIDE SEQUENCE</scope>
    <source>
        <strain evidence="1">ZJU_SS_LIU_2023</strain>
    </source>
</reference>
<dbReference type="Proteomes" id="UP001239111">
    <property type="component" value="Chromosome 4"/>
</dbReference>
<keyword evidence="2" id="KW-1185">Reference proteome</keyword>
<organism evidence="1 2">
    <name type="scientific">Eretmocerus hayati</name>
    <dbReference type="NCBI Taxonomy" id="131215"/>
    <lineage>
        <taxon>Eukaryota</taxon>
        <taxon>Metazoa</taxon>
        <taxon>Ecdysozoa</taxon>
        <taxon>Arthropoda</taxon>
        <taxon>Hexapoda</taxon>
        <taxon>Insecta</taxon>
        <taxon>Pterygota</taxon>
        <taxon>Neoptera</taxon>
        <taxon>Endopterygota</taxon>
        <taxon>Hymenoptera</taxon>
        <taxon>Apocrita</taxon>
        <taxon>Proctotrupomorpha</taxon>
        <taxon>Chalcidoidea</taxon>
        <taxon>Aphelinidae</taxon>
        <taxon>Aphelininae</taxon>
        <taxon>Eretmocerus</taxon>
    </lineage>
</organism>
<dbReference type="EMBL" id="CM056744">
    <property type="protein sequence ID" value="KAJ8667067.1"/>
    <property type="molecule type" value="Genomic_DNA"/>
</dbReference>